<dbReference type="Proteomes" id="UP000266861">
    <property type="component" value="Unassembled WGS sequence"/>
</dbReference>
<dbReference type="EMBL" id="PQFF01000415">
    <property type="protein sequence ID" value="RHZ51625.1"/>
    <property type="molecule type" value="Genomic_DNA"/>
</dbReference>
<sequence>MYEMVTAQRPFADQAHDTYLMKCDDPSERPTSIELSEPFLEIYEKIFQLEIADKNTSKSQKQELFELFSHSSKLHPQSCYISQYIHTLHGLYYLLEDLKSGKSAVDNNVMQQLEIADKNTSKSQKQELFELFSHSSKLHPQSCYISQYIHTLHGLYYLLEDLKSGKSAEECDEVMAAFLKSKSPEITAAHYGSLLYSYKDILNGVKTKNYRIICALQNYTVKIKFSSEISLGTIKKFIDGKSNLSWENVQENLNVLNSYLNTKAHTMLPHLSSKSKAIFPEREQSKKIFLPRGSEILFGFMQSIRLGWGK</sequence>
<proteinExistence type="predicted"/>
<dbReference type="AlphaFoldDB" id="A0A397GL83"/>
<accession>A0A397GL83</accession>
<protein>
    <submittedName>
        <fullName evidence="1">Uncharacterized protein</fullName>
    </submittedName>
</protein>
<evidence type="ECO:0000313" key="2">
    <source>
        <dbReference type="Proteomes" id="UP000266861"/>
    </source>
</evidence>
<keyword evidence="2" id="KW-1185">Reference proteome</keyword>
<comment type="caution">
    <text evidence="1">The sequence shown here is derived from an EMBL/GenBank/DDBJ whole genome shotgun (WGS) entry which is preliminary data.</text>
</comment>
<reference evidence="1 2" key="1">
    <citation type="submission" date="2018-08" db="EMBL/GenBank/DDBJ databases">
        <title>Genome and evolution of the arbuscular mycorrhizal fungus Diversispora epigaea (formerly Glomus versiforme) and its bacterial endosymbionts.</title>
        <authorList>
            <person name="Sun X."/>
            <person name="Fei Z."/>
            <person name="Harrison M."/>
        </authorList>
    </citation>
    <scope>NUCLEOTIDE SEQUENCE [LARGE SCALE GENOMIC DNA]</scope>
    <source>
        <strain evidence="1 2">IT104</strain>
    </source>
</reference>
<organism evidence="1 2">
    <name type="scientific">Diversispora epigaea</name>
    <dbReference type="NCBI Taxonomy" id="1348612"/>
    <lineage>
        <taxon>Eukaryota</taxon>
        <taxon>Fungi</taxon>
        <taxon>Fungi incertae sedis</taxon>
        <taxon>Mucoromycota</taxon>
        <taxon>Glomeromycotina</taxon>
        <taxon>Glomeromycetes</taxon>
        <taxon>Diversisporales</taxon>
        <taxon>Diversisporaceae</taxon>
        <taxon>Diversispora</taxon>
    </lineage>
</organism>
<gene>
    <name evidence="1" type="ORF">Glove_476g36</name>
</gene>
<name>A0A397GL83_9GLOM</name>
<dbReference type="OrthoDB" id="2490842at2759"/>
<evidence type="ECO:0000313" key="1">
    <source>
        <dbReference type="EMBL" id="RHZ51625.1"/>
    </source>
</evidence>